<reference evidence="3 4" key="1">
    <citation type="submission" date="2016-04" db="EMBL/GenBank/DDBJ databases">
        <title>Genome analyses suggest a sexual origin of heterokaryosis in a supposedly ancient asexual fungus.</title>
        <authorList>
            <person name="Ropars J."/>
            <person name="Sedzielewska K."/>
            <person name="Noel J."/>
            <person name="Charron P."/>
            <person name="Farinelli L."/>
            <person name="Marton T."/>
            <person name="Kruger M."/>
            <person name="Pelin A."/>
            <person name="Brachmann A."/>
            <person name="Corradi N."/>
        </authorList>
    </citation>
    <scope>NUCLEOTIDE SEQUENCE [LARGE SCALE GENOMIC DNA]</scope>
    <source>
        <strain evidence="3 4">C2</strain>
    </source>
</reference>
<evidence type="ECO:0000313" key="3">
    <source>
        <dbReference type="EMBL" id="PKK55877.1"/>
    </source>
</evidence>
<name>A0A2N1M2L9_9GLOM</name>
<reference evidence="3 4" key="2">
    <citation type="submission" date="2017-10" db="EMBL/GenBank/DDBJ databases">
        <title>Extensive intraspecific genome diversity in a model arbuscular mycorrhizal fungus.</title>
        <authorList>
            <person name="Chen E.C.H."/>
            <person name="Morin E."/>
            <person name="Baudet D."/>
            <person name="Noel J."/>
            <person name="Ndikumana S."/>
            <person name="Charron P."/>
            <person name="St-Onge C."/>
            <person name="Giorgi J."/>
            <person name="Grigoriev I.V."/>
            <person name="Roux C."/>
            <person name="Martin F.M."/>
            <person name="Corradi N."/>
        </authorList>
    </citation>
    <scope>NUCLEOTIDE SEQUENCE [LARGE SCALE GENOMIC DNA]</scope>
    <source>
        <strain evidence="3 4">C2</strain>
    </source>
</reference>
<feature type="compositionally biased region" description="Low complexity" evidence="2">
    <location>
        <begin position="93"/>
        <end position="124"/>
    </location>
</feature>
<dbReference type="AlphaFoldDB" id="A0A2N1M2L9"/>
<feature type="compositionally biased region" description="Acidic residues" evidence="2">
    <location>
        <begin position="275"/>
        <end position="284"/>
    </location>
</feature>
<evidence type="ECO:0000313" key="4">
    <source>
        <dbReference type="Proteomes" id="UP000233469"/>
    </source>
</evidence>
<dbReference type="EMBL" id="LLXL01006624">
    <property type="protein sequence ID" value="PKK55877.1"/>
    <property type="molecule type" value="Genomic_DNA"/>
</dbReference>
<dbReference type="Proteomes" id="UP000233469">
    <property type="component" value="Unassembled WGS sequence"/>
</dbReference>
<comment type="caution">
    <text evidence="3">The sequence shown here is derived from an EMBL/GenBank/DDBJ whole genome shotgun (WGS) entry which is preliminary data.</text>
</comment>
<organism evidence="3 4">
    <name type="scientific">Rhizophagus irregularis</name>
    <dbReference type="NCBI Taxonomy" id="588596"/>
    <lineage>
        <taxon>Eukaryota</taxon>
        <taxon>Fungi</taxon>
        <taxon>Fungi incertae sedis</taxon>
        <taxon>Mucoromycota</taxon>
        <taxon>Glomeromycotina</taxon>
        <taxon>Glomeromycetes</taxon>
        <taxon>Glomerales</taxon>
        <taxon>Glomeraceae</taxon>
        <taxon>Rhizophagus</taxon>
    </lineage>
</organism>
<proteinExistence type="predicted"/>
<dbReference type="VEuPathDB" id="FungiDB:RhiirA1_477781"/>
<feature type="region of interest" description="Disordered" evidence="2">
    <location>
        <begin position="212"/>
        <end position="284"/>
    </location>
</feature>
<evidence type="ECO:0000256" key="1">
    <source>
        <dbReference type="SAM" id="Coils"/>
    </source>
</evidence>
<feature type="non-terminal residue" evidence="3">
    <location>
        <position position="284"/>
    </location>
</feature>
<protein>
    <recommendedName>
        <fullName evidence="5">RRM domain-containing protein</fullName>
    </recommendedName>
</protein>
<evidence type="ECO:0008006" key="5">
    <source>
        <dbReference type="Google" id="ProtNLM"/>
    </source>
</evidence>
<feature type="compositionally biased region" description="Polar residues" evidence="2">
    <location>
        <begin position="139"/>
        <end position="155"/>
    </location>
</feature>
<dbReference type="VEuPathDB" id="FungiDB:RhiirFUN_009280"/>
<feature type="compositionally biased region" description="Basic and acidic residues" evidence="2">
    <location>
        <begin position="127"/>
        <end position="137"/>
    </location>
</feature>
<gene>
    <name evidence="3" type="ORF">RhiirC2_801265</name>
</gene>
<sequence>MTVNIPLSLNSYKPKQWAYITFKSQQMMDTAMEQSIALQAYPLKTLEVAHAVTHLKEHFNIGQSNNNNSSANRSRHRSCSQSKDRSNSRQRNHSANNAEQNNNTTNNTSSPNSSNFSNSTQSAQRPRSNERKGKDHSVSFFTSQRNSTATPNSSGHKPPLVDPNCSQIQEILSVLKSLQEDMASIRARIHALELADQRMSRLELRIFGQKQADVFPPDPNDSSDMLVDNHQRTPLSNTIQPAPGPSNRSFSDPVLPPPTVPVPGSTIPFSPIPETADEATIDKE</sequence>
<feature type="region of interest" description="Disordered" evidence="2">
    <location>
        <begin position="59"/>
        <end position="162"/>
    </location>
</feature>
<keyword evidence="1" id="KW-0175">Coiled coil</keyword>
<dbReference type="VEuPathDB" id="FungiDB:FUN_011206"/>
<accession>A0A2N1M2L9</accession>
<feature type="compositionally biased region" description="Polar residues" evidence="2">
    <location>
        <begin position="232"/>
        <end position="250"/>
    </location>
</feature>
<feature type="coiled-coil region" evidence="1">
    <location>
        <begin position="168"/>
        <end position="195"/>
    </location>
</feature>
<evidence type="ECO:0000256" key="2">
    <source>
        <dbReference type="SAM" id="MobiDB-lite"/>
    </source>
</evidence>